<keyword evidence="2" id="KW-0472">Membrane</keyword>
<evidence type="ECO:0000256" key="2">
    <source>
        <dbReference type="SAM" id="Phobius"/>
    </source>
</evidence>
<dbReference type="Proteomes" id="UP000567179">
    <property type="component" value="Unassembled WGS sequence"/>
</dbReference>
<feature type="transmembrane region" description="Helical" evidence="2">
    <location>
        <begin position="54"/>
        <end position="76"/>
    </location>
</feature>
<comment type="caution">
    <text evidence="3">The sequence shown here is derived from an EMBL/GenBank/DDBJ whole genome shotgun (WGS) entry which is preliminary data.</text>
</comment>
<feature type="compositionally biased region" description="Acidic residues" evidence="1">
    <location>
        <begin position="214"/>
        <end position="229"/>
    </location>
</feature>
<feature type="transmembrane region" description="Helical" evidence="2">
    <location>
        <begin position="112"/>
        <end position="133"/>
    </location>
</feature>
<feature type="region of interest" description="Disordered" evidence="1">
    <location>
        <begin position="206"/>
        <end position="229"/>
    </location>
</feature>
<dbReference type="Gene3D" id="6.10.110.10">
    <property type="match status" value="1"/>
</dbReference>
<evidence type="ECO:0000313" key="3">
    <source>
        <dbReference type="EMBL" id="KAF5316689.1"/>
    </source>
</evidence>
<organism evidence="3 4">
    <name type="scientific">Psilocybe cf. subviscida</name>
    <dbReference type="NCBI Taxonomy" id="2480587"/>
    <lineage>
        <taxon>Eukaryota</taxon>
        <taxon>Fungi</taxon>
        <taxon>Dikarya</taxon>
        <taxon>Basidiomycota</taxon>
        <taxon>Agaricomycotina</taxon>
        <taxon>Agaricomycetes</taxon>
        <taxon>Agaricomycetidae</taxon>
        <taxon>Agaricales</taxon>
        <taxon>Agaricineae</taxon>
        <taxon>Strophariaceae</taxon>
        <taxon>Psilocybe</taxon>
    </lineage>
</organism>
<evidence type="ECO:0000256" key="1">
    <source>
        <dbReference type="SAM" id="MobiDB-lite"/>
    </source>
</evidence>
<dbReference type="EMBL" id="JAACJJ010000042">
    <property type="protein sequence ID" value="KAF5316689.1"/>
    <property type="molecule type" value="Genomic_DNA"/>
</dbReference>
<proteinExistence type="predicted"/>
<protein>
    <submittedName>
        <fullName evidence="3">Uncharacterized protein</fullName>
    </submittedName>
</protein>
<feature type="compositionally biased region" description="Gly residues" evidence="1">
    <location>
        <begin position="155"/>
        <end position="172"/>
    </location>
</feature>
<dbReference type="AlphaFoldDB" id="A0A8H5B4Y5"/>
<accession>A0A8H5B4Y5</accession>
<reference evidence="3 4" key="1">
    <citation type="journal article" date="2020" name="ISME J.">
        <title>Uncovering the hidden diversity of litter-decomposition mechanisms in mushroom-forming fungi.</title>
        <authorList>
            <person name="Floudas D."/>
            <person name="Bentzer J."/>
            <person name="Ahren D."/>
            <person name="Johansson T."/>
            <person name="Persson P."/>
            <person name="Tunlid A."/>
        </authorList>
    </citation>
    <scope>NUCLEOTIDE SEQUENCE [LARGE SCALE GENOMIC DNA]</scope>
    <source>
        <strain evidence="3 4">CBS 101986</strain>
    </source>
</reference>
<keyword evidence="4" id="KW-1185">Reference proteome</keyword>
<keyword evidence="2" id="KW-0812">Transmembrane</keyword>
<dbReference type="InterPro" id="IPR038213">
    <property type="entry name" value="IFI6/IFI27-like_sf"/>
</dbReference>
<name>A0A8H5B4Y5_9AGAR</name>
<sequence length="229" mass="23241">MSDDNDLSLARRRGLDALLALLAHQLPLLRRVLTTAQALRLLHGFLSANRGRVLAILATGTGVAVLVPAILSVIGFPSSGVLAESLAALIKSVFYGADILSLLQGIGATAALAPPVAFILGGAVLIGAGWLWWYGGGGTAQLTGGGGDDDKDGGSSSGSGGGAGGGAKGGNAGDDDKPAPETMALVKPVRMRANLTNSRISVRIAGLPYTLSTTDEEEEEEKGEGEERK</sequence>
<gene>
    <name evidence="3" type="ORF">D9619_006726</name>
</gene>
<evidence type="ECO:0000313" key="4">
    <source>
        <dbReference type="Proteomes" id="UP000567179"/>
    </source>
</evidence>
<keyword evidence="2" id="KW-1133">Transmembrane helix</keyword>
<feature type="region of interest" description="Disordered" evidence="1">
    <location>
        <begin position="145"/>
        <end position="190"/>
    </location>
</feature>
<dbReference type="OrthoDB" id="3068660at2759"/>